<dbReference type="EMBL" id="KB908526">
    <property type="protein sequence ID" value="EOA88979.1"/>
    <property type="molecule type" value="Genomic_DNA"/>
</dbReference>
<evidence type="ECO:0000256" key="1">
    <source>
        <dbReference type="SAM" id="MobiDB-lite"/>
    </source>
</evidence>
<evidence type="ECO:0000313" key="2">
    <source>
        <dbReference type="EMBL" id="EOA88979.1"/>
    </source>
</evidence>
<dbReference type="GO" id="GO:0000209">
    <property type="term" value="P:protein polyubiquitination"/>
    <property type="evidence" value="ECO:0007669"/>
    <property type="project" value="TreeGrafter"/>
</dbReference>
<organism evidence="2 3">
    <name type="scientific">Exserohilum turcicum (strain 28A)</name>
    <name type="common">Northern leaf blight fungus</name>
    <name type="synonym">Setosphaeria turcica</name>
    <dbReference type="NCBI Taxonomy" id="671987"/>
    <lineage>
        <taxon>Eukaryota</taxon>
        <taxon>Fungi</taxon>
        <taxon>Dikarya</taxon>
        <taxon>Ascomycota</taxon>
        <taxon>Pezizomycotina</taxon>
        <taxon>Dothideomycetes</taxon>
        <taxon>Pleosporomycetidae</taxon>
        <taxon>Pleosporales</taxon>
        <taxon>Pleosporineae</taxon>
        <taxon>Pleosporaceae</taxon>
        <taxon>Exserohilum</taxon>
    </lineage>
</organism>
<dbReference type="GO" id="GO:0031624">
    <property type="term" value="F:ubiquitin conjugating enzyme binding"/>
    <property type="evidence" value="ECO:0007669"/>
    <property type="project" value="TreeGrafter"/>
</dbReference>
<protein>
    <recommendedName>
        <fullName evidence="4">Ubiquitin-conjugating enzyme E2-binding protein</fullName>
    </recommendedName>
</protein>
<dbReference type="GO" id="GO:0000151">
    <property type="term" value="C:ubiquitin ligase complex"/>
    <property type="evidence" value="ECO:0007669"/>
    <property type="project" value="TreeGrafter"/>
</dbReference>
<reference evidence="2 3" key="1">
    <citation type="journal article" date="2012" name="PLoS Pathog.">
        <title>Diverse lifestyles and strategies of plant pathogenesis encoded in the genomes of eighteen Dothideomycetes fungi.</title>
        <authorList>
            <person name="Ohm R.A."/>
            <person name="Feau N."/>
            <person name="Henrissat B."/>
            <person name="Schoch C.L."/>
            <person name="Horwitz B.A."/>
            <person name="Barry K.W."/>
            <person name="Condon B.J."/>
            <person name="Copeland A.C."/>
            <person name="Dhillon B."/>
            <person name="Glaser F."/>
            <person name="Hesse C.N."/>
            <person name="Kosti I."/>
            <person name="LaButti K."/>
            <person name="Lindquist E.A."/>
            <person name="Lucas S."/>
            <person name="Salamov A.A."/>
            <person name="Bradshaw R.E."/>
            <person name="Ciuffetti L."/>
            <person name="Hamelin R.C."/>
            <person name="Kema G.H.J."/>
            <person name="Lawrence C."/>
            <person name="Scott J.A."/>
            <person name="Spatafora J.W."/>
            <person name="Turgeon B.G."/>
            <person name="de Wit P.J.G.M."/>
            <person name="Zhong S."/>
            <person name="Goodwin S.B."/>
            <person name="Grigoriev I.V."/>
        </authorList>
    </citation>
    <scope>NUCLEOTIDE SEQUENCE [LARGE SCALE GENOMIC DNA]</scope>
    <source>
        <strain evidence="3">28A</strain>
    </source>
</reference>
<dbReference type="eggNOG" id="KOG4784">
    <property type="taxonomic scope" value="Eukaryota"/>
</dbReference>
<dbReference type="GO" id="GO:0005634">
    <property type="term" value="C:nucleus"/>
    <property type="evidence" value="ECO:0007669"/>
    <property type="project" value="TreeGrafter"/>
</dbReference>
<dbReference type="OrthoDB" id="386949at2759"/>
<dbReference type="Proteomes" id="UP000016935">
    <property type="component" value="Unassembled WGS sequence"/>
</dbReference>
<dbReference type="GeneID" id="19405058"/>
<feature type="region of interest" description="Disordered" evidence="1">
    <location>
        <begin position="460"/>
        <end position="481"/>
    </location>
</feature>
<accession>R0KID0</accession>
<dbReference type="GO" id="GO:0043161">
    <property type="term" value="P:proteasome-mediated ubiquitin-dependent protein catabolic process"/>
    <property type="evidence" value="ECO:0007669"/>
    <property type="project" value="TreeGrafter"/>
</dbReference>
<dbReference type="GO" id="GO:0051865">
    <property type="term" value="P:protein autoubiquitination"/>
    <property type="evidence" value="ECO:0007669"/>
    <property type="project" value="TreeGrafter"/>
</dbReference>
<dbReference type="GO" id="GO:0005829">
    <property type="term" value="C:cytosol"/>
    <property type="evidence" value="ECO:0007669"/>
    <property type="project" value="TreeGrafter"/>
</dbReference>
<gene>
    <name evidence="2" type="ORF">SETTUDRAFT_46533</name>
</gene>
<sequence length="481" mass="53121">MSRPLLPESAYAALGLSPKTLKDLMNPKPAPEPPQIHAPNLLQSDEDHGRPMLPNETFITLYAELLLHIRTVTLFASLRTNHSRQTDVKLSADGCYITVSHEGQTATIRLPINVKGAGDAALELPSKPPGKELTLRLQLEEKEGSDLLGALGREDRQANVVPWDGASLNDAKDVEVVCKNCASPIIPKGKIQQWRDLPNENWAEMMDFWHCHKPDEHHLHNHTHEHAMGQKGYAAGNRLQATQGVGFVDLTSFLLKEADCEGAQLNVKEEGSSSIMCKHCQSMIGTQDATADGWRIRKWGISIASSLPGSPPAPFYSTQKWISARLLYLIENTGVRKFHVHTALAANKALAPIPSLLLWVFTPDLLFSSSIPTPNRLDPTRSVKVFYQKQTWQPIKPGEPESASIEDVEFPVDLYKELDQALQQSRRLLPPTTNKFQGWDVGLLERFEVAEAGMGVGVGVGESDAAENEENDWGIPSEPVD</sequence>
<dbReference type="HOGENOM" id="CLU_029122_1_1_1"/>
<dbReference type="Pfam" id="PF09814">
    <property type="entry name" value="HECT_2"/>
    <property type="match status" value="1"/>
</dbReference>
<feature type="region of interest" description="Disordered" evidence="1">
    <location>
        <begin position="22"/>
        <end position="49"/>
    </location>
</feature>
<dbReference type="PANTHER" id="PTHR31531">
    <property type="entry name" value="E3 UBIQUITIN-PROTEIN LIGASE E3D FAMILY MEMBER"/>
    <property type="match status" value="1"/>
</dbReference>
<evidence type="ECO:0008006" key="4">
    <source>
        <dbReference type="Google" id="ProtNLM"/>
    </source>
</evidence>
<dbReference type="AlphaFoldDB" id="R0KID0"/>
<evidence type="ECO:0000313" key="3">
    <source>
        <dbReference type="Proteomes" id="UP000016935"/>
    </source>
</evidence>
<dbReference type="PANTHER" id="PTHR31531:SF2">
    <property type="entry name" value="E3 UBIQUITIN-PROTEIN LIGASE E3D"/>
    <property type="match status" value="1"/>
</dbReference>
<dbReference type="GO" id="GO:0030332">
    <property type="term" value="F:cyclin binding"/>
    <property type="evidence" value="ECO:0007669"/>
    <property type="project" value="TreeGrafter"/>
</dbReference>
<reference evidence="2 3" key="2">
    <citation type="journal article" date="2013" name="PLoS Genet.">
        <title>Comparative genome structure, secondary metabolite, and effector coding capacity across Cochliobolus pathogens.</title>
        <authorList>
            <person name="Condon B.J."/>
            <person name="Leng Y."/>
            <person name="Wu D."/>
            <person name="Bushley K.E."/>
            <person name="Ohm R.A."/>
            <person name="Otillar R."/>
            <person name="Martin J."/>
            <person name="Schackwitz W."/>
            <person name="Grimwood J."/>
            <person name="MohdZainudin N."/>
            <person name="Xue C."/>
            <person name="Wang R."/>
            <person name="Manning V.A."/>
            <person name="Dhillon B."/>
            <person name="Tu Z.J."/>
            <person name="Steffenson B.J."/>
            <person name="Salamov A."/>
            <person name="Sun H."/>
            <person name="Lowry S."/>
            <person name="LaButti K."/>
            <person name="Han J."/>
            <person name="Copeland A."/>
            <person name="Lindquist E."/>
            <person name="Barry K."/>
            <person name="Schmutz J."/>
            <person name="Baker S.E."/>
            <person name="Ciuffetti L.M."/>
            <person name="Grigoriev I.V."/>
            <person name="Zhong S."/>
            <person name="Turgeon B.G."/>
        </authorList>
    </citation>
    <scope>NUCLEOTIDE SEQUENCE [LARGE SCALE GENOMIC DNA]</scope>
    <source>
        <strain evidence="3">28A</strain>
    </source>
</reference>
<keyword evidence="3" id="KW-1185">Reference proteome</keyword>
<dbReference type="InterPro" id="IPR019193">
    <property type="entry name" value="UBQ-conj_enz_E2-bd_prot"/>
</dbReference>
<proteinExistence type="predicted"/>
<name>R0KID0_EXST2</name>
<dbReference type="GO" id="GO:0061630">
    <property type="term" value="F:ubiquitin protein ligase activity"/>
    <property type="evidence" value="ECO:0007669"/>
    <property type="project" value="TreeGrafter"/>
</dbReference>
<dbReference type="GO" id="GO:0006513">
    <property type="term" value="P:protein monoubiquitination"/>
    <property type="evidence" value="ECO:0007669"/>
    <property type="project" value="TreeGrafter"/>
</dbReference>
<dbReference type="RefSeq" id="XP_008023363.1">
    <property type="nucleotide sequence ID" value="XM_008025172.1"/>
</dbReference>
<dbReference type="STRING" id="671987.R0KID0"/>